<comment type="caution">
    <text evidence="2">The sequence shown here is derived from an EMBL/GenBank/DDBJ whole genome shotgun (WGS) entry which is preliminary data.</text>
</comment>
<protein>
    <submittedName>
        <fullName evidence="2">Uncharacterized protein</fullName>
    </submittedName>
</protein>
<dbReference type="Proteomes" id="UP001152622">
    <property type="component" value="Chromosome 1"/>
</dbReference>
<feature type="compositionally biased region" description="Polar residues" evidence="1">
    <location>
        <begin position="58"/>
        <end position="67"/>
    </location>
</feature>
<organism evidence="2 3">
    <name type="scientific">Synaphobranchus kaupii</name>
    <name type="common">Kaup's arrowtooth eel</name>
    <dbReference type="NCBI Taxonomy" id="118154"/>
    <lineage>
        <taxon>Eukaryota</taxon>
        <taxon>Metazoa</taxon>
        <taxon>Chordata</taxon>
        <taxon>Craniata</taxon>
        <taxon>Vertebrata</taxon>
        <taxon>Euteleostomi</taxon>
        <taxon>Actinopterygii</taxon>
        <taxon>Neopterygii</taxon>
        <taxon>Teleostei</taxon>
        <taxon>Anguilliformes</taxon>
        <taxon>Synaphobranchidae</taxon>
        <taxon>Synaphobranchus</taxon>
    </lineage>
</organism>
<reference evidence="2" key="1">
    <citation type="journal article" date="2023" name="Science">
        <title>Genome structures resolve the early diversification of teleost fishes.</title>
        <authorList>
            <person name="Parey E."/>
            <person name="Louis A."/>
            <person name="Montfort J."/>
            <person name="Bouchez O."/>
            <person name="Roques C."/>
            <person name="Iampietro C."/>
            <person name="Lluch J."/>
            <person name="Castinel A."/>
            <person name="Donnadieu C."/>
            <person name="Desvignes T."/>
            <person name="Floi Bucao C."/>
            <person name="Jouanno E."/>
            <person name="Wen M."/>
            <person name="Mejri S."/>
            <person name="Dirks R."/>
            <person name="Jansen H."/>
            <person name="Henkel C."/>
            <person name="Chen W.J."/>
            <person name="Zahm M."/>
            <person name="Cabau C."/>
            <person name="Klopp C."/>
            <person name="Thompson A.W."/>
            <person name="Robinson-Rechavi M."/>
            <person name="Braasch I."/>
            <person name="Lecointre G."/>
            <person name="Bobe J."/>
            <person name="Postlethwait J.H."/>
            <person name="Berthelot C."/>
            <person name="Roest Crollius H."/>
            <person name="Guiguen Y."/>
        </authorList>
    </citation>
    <scope>NUCLEOTIDE SEQUENCE</scope>
    <source>
        <strain evidence="2">WJC10195</strain>
    </source>
</reference>
<evidence type="ECO:0000313" key="2">
    <source>
        <dbReference type="EMBL" id="KAJ8382073.1"/>
    </source>
</evidence>
<sequence>MAREADAGSRCSGGVAPQVIIISLATPAEFFKHLRKSDLWRRRRRRWRRRKDGASLPSFAQSDSTPAGTGRPDAEDAGERNSARFKDLRQARWHLKDG</sequence>
<proteinExistence type="predicted"/>
<accession>A0A9Q1GE77</accession>
<feature type="compositionally biased region" description="Basic and acidic residues" evidence="1">
    <location>
        <begin position="72"/>
        <end position="83"/>
    </location>
</feature>
<name>A0A9Q1GE77_SYNKA</name>
<evidence type="ECO:0000256" key="1">
    <source>
        <dbReference type="SAM" id="MobiDB-lite"/>
    </source>
</evidence>
<keyword evidence="3" id="KW-1185">Reference proteome</keyword>
<evidence type="ECO:0000313" key="3">
    <source>
        <dbReference type="Proteomes" id="UP001152622"/>
    </source>
</evidence>
<dbReference type="EMBL" id="JAINUF010000001">
    <property type="protein sequence ID" value="KAJ8382073.1"/>
    <property type="molecule type" value="Genomic_DNA"/>
</dbReference>
<gene>
    <name evidence="2" type="ORF">SKAU_G00028510</name>
</gene>
<feature type="region of interest" description="Disordered" evidence="1">
    <location>
        <begin position="48"/>
        <end position="83"/>
    </location>
</feature>
<dbReference type="AlphaFoldDB" id="A0A9Q1GE77"/>